<reference evidence="6 7" key="1">
    <citation type="journal article" date="2018" name="PLoS Genet.">
        <title>Population sequencing reveals clonal diversity and ancestral inbreeding in the grapevine cultivar Chardonnay.</title>
        <authorList>
            <person name="Roach M.J."/>
            <person name="Johnson D.L."/>
            <person name="Bohlmann J."/>
            <person name="van Vuuren H.J."/>
            <person name="Jones S.J."/>
            <person name="Pretorius I.S."/>
            <person name="Schmidt S.A."/>
            <person name="Borneman A.R."/>
        </authorList>
    </citation>
    <scope>NUCLEOTIDE SEQUENCE [LARGE SCALE GENOMIC DNA]</scope>
    <source>
        <strain evidence="7">cv. Chardonnay</strain>
        <tissue evidence="6">Leaf</tissue>
    </source>
</reference>
<dbReference type="Pfam" id="PF08100">
    <property type="entry name" value="Dimerisation"/>
    <property type="match status" value="1"/>
</dbReference>
<dbReference type="InterPro" id="IPR029063">
    <property type="entry name" value="SAM-dependent_MTases_sf"/>
</dbReference>
<dbReference type="InterPro" id="IPR036390">
    <property type="entry name" value="WH_DNA-bd_sf"/>
</dbReference>
<dbReference type="Pfam" id="PF00891">
    <property type="entry name" value="Methyltransf_2"/>
    <property type="match status" value="1"/>
</dbReference>
<evidence type="ECO:0000313" key="6">
    <source>
        <dbReference type="EMBL" id="RVW46717.1"/>
    </source>
</evidence>
<dbReference type="PANTHER" id="PTHR11746">
    <property type="entry name" value="O-METHYLTRANSFERASE"/>
    <property type="match status" value="1"/>
</dbReference>
<keyword evidence="2 6" id="KW-0808">Transferase</keyword>
<dbReference type="InterPro" id="IPR012967">
    <property type="entry name" value="COMT_dimerisation"/>
</dbReference>
<dbReference type="AlphaFoldDB" id="A0A438EG70"/>
<dbReference type="FunFam" id="1.10.10.10:FF:000213">
    <property type="entry name" value="Coniferyl alcohol 9-O-methyltransferase"/>
    <property type="match status" value="1"/>
</dbReference>
<evidence type="ECO:0000259" key="5">
    <source>
        <dbReference type="Pfam" id="PF08100"/>
    </source>
</evidence>
<proteinExistence type="predicted"/>
<dbReference type="GO" id="GO:0046983">
    <property type="term" value="F:protein dimerization activity"/>
    <property type="evidence" value="ECO:0007669"/>
    <property type="project" value="InterPro"/>
</dbReference>
<evidence type="ECO:0000256" key="3">
    <source>
        <dbReference type="ARBA" id="ARBA00022691"/>
    </source>
</evidence>
<dbReference type="GO" id="GO:0032259">
    <property type="term" value="P:methylation"/>
    <property type="evidence" value="ECO:0007669"/>
    <property type="project" value="UniProtKB-KW"/>
</dbReference>
<evidence type="ECO:0000256" key="2">
    <source>
        <dbReference type="ARBA" id="ARBA00022679"/>
    </source>
</evidence>
<keyword evidence="1 6" id="KW-0489">Methyltransferase</keyword>
<name>A0A438EG70_VITVI</name>
<evidence type="ECO:0000256" key="1">
    <source>
        <dbReference type="ARBA" id="ARBA00022603"/>
    </source>
</evidence>
<dbReference type="GO" id="GO:0009717">
    <property type="term" value="P:isoflavonoid biosynthetic process"/>
    <property type="evidence" value="ECO:0007669"/>
    <property type="project" value="UniProtKB-ARBA"/>
</dbReference>
<organism evidence="6 7">
    <name type="scientific">Vitis vinifera</name>
    <name type="common">Grape</name>
    <dbReference type="NCBI Taxonomy" id="29760"/>
    <lineage>
        <taxon>Eukaryota</taxon>
        <taxon>Viridiplantae</taxon>
        <taxon>Streptophyta</taxon>
        <taxon>Embryophyta</taxon>
        <taxon>Tracheophyta</taxon>
        <taxon>Spermatophyta</taxon>
        <taxon>Magnoliopsida</taxon>
        <taxon>eudicotyledons</taxon>
        <taxon>Gunneridae</taxon>
        <taxon>Pentapetalae</taxon>
        <taxon>rosids</taxon>
        <taxon>Vitales</taxon>
        <taxon>Vitaceae</taxon>
        <taxon>Viteae</taxon>
        <taxon>Vitis</taxon>
    </lineage>
</organism>
<evidence type="ECO:0000313" key="7">
    <source>
        <dbReference type="Proteomes" id="UP000288805"/>
    </source>
</evidence>
<dbReference type="EMBL" id="QGNW01001299">
    <property type="protein sequence ID" value="RVW46717.1"/>
    <property type="molecule type" value="Genomic_DNA"/>
</dbReference>
<dbReference type="InterPro" id="IPR016461">
    <property type="entry name" value="COMT-like"/>
</dbReference>
<protein>
    <submittedName>
        <fullName evidence="6">Trans-resveratrol di-O-methyltransferase</fullName>
    </submittedName>
</protein>
<accession>A0A438EG70</accession>
<dbReference type="Gene3D" id="3.40.50.150">
    <property type="entry name" value="Vaccinia Virus protein VP39"/>
    <property type="match status" value="1"/>
</dbReference>
<dbReference type="SUPFAM" id="SSF53335">
    <property type="entry name" value="S-adenosyl-L-methionine-dependent methyltransferases"/>
    <property type="match status" value="1"/>
</dbReference>
<evidence type="ECO:0000259" key="4">
    <source>
        <dbReference type="Pfam" id="PF00891"/>
    </source>
</evidence>
<dbReference type="Proteomes" id="UP000288805">
    <property type="component" value="Unassembled WGS sequence"/>
</dbReference>
<keyword evidence="3" id="KW-0949">S-adenosyl-L-methionine</keyword>
<gene>
    <name evidence="6" type="primary">ROMT_31</name>
    <name evidence="6" type="ORF">CK203_084463</name>
</gene>
<dbReference type="InterPro" id="IPR001077">
    <property type="entry name" value="COMT_C"/>
</dbReference>
<dbReference type="GO" id="GO:0008171">
    <property type="term" value="F:O-methyltransferase activity"/>
    <property type="evidence" value="ECO:0007669"/>
    <property type="project" value="InterPro"/>
</dbReference>
<dbReference type="SUPFAM" id="SSF46785">
    <property type="entry name" value="Winged helix' DNA-binding domain"/>
    <property type="match status" value="1"/>
</dbReference>
<dbReference type="InterPro" id="IPR036388">
    <property type="entry name" value="WH-like_DNA-bd_sf"/>
</dbReference>
<feature type="domain" description="O-methyltransferase C-terminal" evidence="4">
    <location>
        <begin position="111"/>
        <end position="176"/>
    </location>
</feature>
<sequence>MDLANGERSSELLQAQAHVWNHIFNFINSMSLKCAIQLGIPDIIHNHCQPMTLHELVAKLPVRPNKTLCVHRLMRILVHSGFFTKQRVQESADEEGYINGTMGLCKCLVQNDDPTPFFTAHGRTLWDYGCHEPRFNNFFNEGMASDARLVTSVLVKECKGAFEGLNSFVDVGGGTEQWLRPLSRRSHTCTALCLISRTWLLTCEEAKT</sequence>
<comment type="caution">
    <text evidence="6">The sequence shown here is derived from an EMBL/GenBank/DDBJ whole genome shotgun (WGS) entry which is preliminary data.</text>
</comment>
<dbReference type="Gene3D" id="1.10.10.10">
    <property type="entry name" value="Winged helix-like DNA-binding domain superfamily/Winged helix DNA-binding domain"/>
    <property type="match status" value="1"/>
</dbReference>
<feature type="domain" description="O-methyltransferase dimerisation" evidence="5">
    <location>
        <begin position="20"/>
        <end position="102"/>
    </location>
</feature>
<dbReference type="GO" id="GO:0008757">
    <property type="term" value="F:S-adenosylmethionine-dependent methyltransferase activity"/>
    <property type="evidence" value="ECO:0007669"/>
    <property type="project" value="UniProtKB-ARBA"/>
</dbReference>